<evidence type="ECO:0000259" key="4">
    <source>
        <dbReference type="PROSITE" id="PS50003"/>
    </source>
</evidence>
<comment type="caution">
    <text evidence="5">The sequence shown here is derived from an EMBL/GenBank/DDBJ whole genome shotgun (WGS) entry which is preliminary data.</text>
</comment>
<feature type="region of interest" description="Disordered" evidence="3">
    <location>
        <begin position="128"/>
        <end position="201"/>
    </location>
</feature>
<keyword evidence="6" id="KW-1185">Reference proteome</keyword>
<name>A0A8J2WPS5_9STRA</name>
<feature type="domain" description="PH" evidence="4">
    <location>
        <begin position="1"/>
        <end position="118"/>
    </location>
</feature>
<dbReference type="Pfam" id="PF00169">
    <property type="entry name" value="PH"/>
    <property type="match status" value="1"/>
</dbReference>
<accession>A0A8J2WPS5</accession>
<reference evidence="5" key="1">
    <citation type="submission" date="2021-11" db="EMBL/GenBank/DDBJ databases">
        <authorList>
            <consortium name="Genoscope - CEA"/>
            <person name="William W."/>
        </authorList>
    </citation>
    <scope>NUCLEOTIDE SEQUENCE</scope>
</reference>
<evidence type="ECO:0000256" key="1">
    <source>
        <dbReference type="ARBA" id="ARBA00004370"/>
    </source>
</evidence>
<dbReference type="PROSITE" id="PS50003">
    <property type="entry name" value="PH_DOMAIN"/>
    <property type="match status" value="1"/>
</dbReference>
<dbReference type="Proteomes" id="UP000789595">
    <property type="component" value="Unassembled WGS sequence"/>
</dbReference>
<dbReference type="SUPFAM" id="SSF50729">
    <property type="entry name" value="PH domain-like"/>
    <property type="match status" value="1"/>
</dbReference>
<evidence type="ECO:0000313" key="5">
    <source>
        <dbReference type="EMBL" id="CAH0375510.1"/>
    </source>
</evidence>
<dbReference type="Gene3D" id="2.30.29.30">
    <property type="entry name" value="Pleckstrin-homology domain (PH domain)/Phosphotyrosine-binding domain (PTB)"/>
    <property type="match status" value="1"/>
</dbReference>
<dbReference type="PANTHER" id="PTHR14309">
    <property type="entry name" value="EXPRESSED PROTEIN"/>
    <property type="match status" value="1"/>
</dbReference>
<feature type="compositionally biased region" description="Low complexity" evidence="3">
    <location>
        <begin position="185"/>
        <end position="194"/>
    </location>
</feature>
<dbReference type="GO" id="GO:0016020">
    <property type="term" value="C:membrane"/>
    <property type="evidence" value="ECO:0007669"/>
    <property type="project" value="UniProtKB-SubCell"/>
</dbReference>
<comment type="subcellular location">
    <subcellularLocation>
        <location evidence="1">Membrane</location>
    </subcellularLocation>
</comment>
<evidence type="ECO:0000256" key="3">
    <source>
        <dbReference type="SAM" id="MobiDB-lite"/>
    </source>
</evidence>
<dbReference type="SMART" id="SM00233">
    <property type="entry name" value="PH"/>
    <property type="match status" value="1"/>
</dbReference>
<dbReference type="PANTHER" id="PTHR14309:SF10">
    <property type="entry name" value="PH DOMAIN-CONTAINING PROTEIN"/>
    <property type="match status" value="1"/>
</dbReference>
<sequence length="374" mass="40611">MVSSFLLKKGGSVVGLRRNWKRRWFLLENDTCELHYYADPSLMDQKGTVRLSAKSSVRVPETVSMRGRHRPKPGEATHYFELWDVQDAHGRSRKTFKVRAESPRDFANWLEALDACLRRLRGDAEAMSRSSNEAWAAPHTPRSSGGRQESVSSIDDDDYPAVRASMASQRTRPSVRAASPPMPATLPLAPHPATVETPRSETHDIDAILSHSETSKREKIMAINRLAIPGPLKMAGIRAATNGVKALAPRPPPAPSDPSLPKKRDDLRGLIASTDACALEAAVDAVIGAGADYDDDLLIAARTRVDFLVKTDDARAELEKALAACSDDASALGDAAARAVAGGLDPEEPLVASCRRRLGELLARDDDPPQPPPR</sequence>
<evidence type="ECO:0000256" key="2">
    <source>
        <dbReference type="ARBA" id="ARBA00023136"/>
    </source>
</evidence>
<organism evidence="5 6">
    <name type="scientific">Pelagomonas calceolata</name>
    <dbReference type="NCBI Taxonomy" id="35677"/>
    <lineage>
        <taxon>Eukaryota</taxon>
        <taxon>Sar</taxon>
        <taxon>Stramenopiles</taxon>
        <taxon>Ochrophyta</taxon>
        <taxon>Pelagophyceae</taxon>
        <taxon>Pelagomonadales</taxon>
        <taxon>Pelagomonadaceae</taxon>
        <taxon>Pelagomonas</taxon>
    </lineage>
</organism>
<dbReference type="GO" id="GO:0045595">
    <property type="term" value="P:regulation of cell differentiation"/>
    <property type="evidence" value="ECO:0007669"/>
    <property type="project" value="TreeGrafter"/>
</dbReference>
<dbReference type="InterPro" id="IPR039680">
    <property type="entry name" value="PLEKHB1/2"/>
</dbReference>
<dbReference type="OrthoDB" id="10261837at2759"/>
<dbReference type="InterPro" id="IPR011993">
    <property type="entry name" value="PH-like_dom_sf"/>
</dbReference>
<evidence type="ECO:0000313" key="6">
    <source>
        <dbReference type="Proteomes" id="UP000789595"/>
    </source>
</evidence>
<protein>
    <recommendedName>
        <fullName evidence="4">PH domain-containing protein</fullName>
    </recommendedName>
</protein>
<dbReference type="AlphaFoldDB" id="A0A8J2WPS5"/>
<feature type="compositionally biased region" description="Polar residues" evidence="3">
    <location>
        <begin position="141"/>
        <end position="153"/>
    </location>
</feature>
<proteinExistence type="predicted"/>
<gene>
    <name evidence="5" type="ORF">PECAL_5P00310</name>
</gene>
<keyword evidence="2" id="KW-0472">Membrane</keyword>
<dbReference type="InterPro" id="IPR001849">
    <property type="entry name" value="PH_domain"/>
</dbReference>
<dbReference type="EMBL" id="CAKKNE010000005">
    <property type="protein sequence ID" value="CAH0375510.1"/>
    <property type="molecule type" value="Genomic_DNA"/>
</dbReference>